<dbReference type="EMBL" id="QJTJ01000008">
    <property type="protein sequence ID" value="PYF06705.1"/>
    <property type="molecule type" value="Genomic_DNA"/>
</dbReference>
<dbReference type="AlphaFoldDB" id="A0A318TXH1"/>
<gene>
    <name evidence="2" type="ORF">BJ095_108128</name>
</gene>
<organism evidence="2 3">
    <name type="scientific">Ureibacillus chungkukjangi</name>
    <dbReference type="NCBI Taxonomy" id="1202712"/>
    <lineage>
        <taxon>Bacteria</taxon>
        <taxon>Bacillati</taxon>
        <taxon>Bacillota</taxon>
        <taxon>Bacilli</taxon>
        <taxon>Bacillales</taxon>
        <taxon>Caryophanaceae</taxon>
        <taxon>Ureibacillus</taxon>
    </lineage>
</organism>
<dbReference type="RefSeq" id="WP_181418004.1">
    <property type="nucleotide sequence ID" value="NZ_CP085009.1"/>
</dbReference>
<dbReference type="Pfam" id="PF13027">
    <property type="entry name" value="DUF3888"/>
    <property type="match status" value="1"/>
</dbReference>
<dbReference type="Proteomes" id="UP000247416">
    <property type="component" value="Unassembled WGS sequence"/>
</dbReference>
<reference evidence="2 3" key="1">
    <citation type="submission" date="2018-06" db="EMBL/GenBank/DDBJ databases">
        <title>Genomic Encyclopedia of Archaeal and Bacterial Type Strains, Phase II (KMG-II): from individual species to whole genera.</title>
        <authorList>
            <person name="Goeker M."/>
        </authorList>
    </citation>
    <scope>NUCLEOTIDE SEQUENCE [LARGE SCALE GENOMIC DNA]</scope>
    <source>
        <strain evidence="2 3">KACC 16626</strain>
    </source>
</reference>
<evidence type="ECO:0000313" key="3">
    <source>
        <dbReference type="Proteomes" id="UP000247416"/>
    </source>
</evidence>
<comment type="caution">
    <text evidence="2">The sequence shown here is derived from an EMBL/GenBank/DDBJ whole genome shotgun (WGS) entry which is preliminary data.</text>
</comment>
<feature type="signal peptide" evidence="1">
    <location>
        <begin position="1"/>
        <end position="23"/>
    </location>
</feature>
<proteinExistence type="predicted"/>
<sequence>MKKFIIIPALLMLLFMSPLLTSAKSGYYQPAKESDEELVMDLFFSLLLPTVQDEVCKYYSDSLIECPMVYPYEIKILKMERTNHYRGYIFSVTIEITPVLGAHNPVGRDQLTYKITPSDVTLEQFKHQKTFELPPHLQDLKRKQ</sequence>
<protein>
    <submittedName>
        <fullName evidence="2">Uncharacterized protein DUF3888</fullName>
    </submittedName>
</protein>
<keyword evidence="3" id="KW-1185">Reference proteome</keyword>
<evidence type="ECO:0000256" key="1">
    <source>
        <dbReference type="SAM" id="SignalP"/>
    </source>
</evidence>
<accession>A0A318TXH1</accession>
<dbReference type="InterPro" id="IPR024984">
    <property type="entry name" value="DUF3888"/>
</dbReference>
<evidence type="ECO:0000313" key="2">
    <source>
        <dbReference type="EMBL" id="PYF06705.1"/>
    </source>
</evidence>
<keyword evidence="1" id="KW-0732">Signal</keyword>
<feature type="chain" id="PRO_5016456877" evidence="1">
    <location>
        <begin position="24"/>
        <end position="144"/>
    </location>
</feature>
<name>A0A318TXH1_9BACL</name>